<dbReference type="PANTHER" id="PTHR23508">
    <property type="entry name" value="CARBOXYLIC ACID TRANSPORTER PROTEIN HOMOLOG"/>
    <property type="match status" value="1"/>
</dbReference>
<keyword evidence="4" id="KW-0472">Membrane</keyword>
<proteinExistence type="predicted"/>
<keyword evidence="6" id="KW-1185">Reference proteome</keyword>
<dbReference type="AlphaFoldDB" id="A0A5B9DDR4"/>
<evidence type="ECO:0000256" key="4">
    <source>
        <dbReference type="ARBA" id="ARBA00023136"/>
    </source>
</evidence>
<reference evidence="5 6" key="1">
    <citation type="journal article" date="2020" name="Nature">
        <title>Isolation of an archaeon at the prokaryote-eukaryote interface.</title>
        <authorList>
            <person name="Imachi H."/>
            <person name="Nobu M.K."/>
            <person name="Nakahara N."/>
            <person name="Morono Y."/>
            <person name="Ogawara M."/>
            <person name="Takaki Y."/>
            <person name="Takano Y."/>
            <person name="Uematsu K."/>
            <person name="Ikuta T."/>
            <person name="Ito M."/>
            <person name="Matsui Y."/>
            <person name="Miyazaki M."/>
            <person name="Murata K."/>
            <person name="Saito Y."/>
            <person name="Sakai S."/>
            <person name="Song C."/>
            <person name="Tasumi E."/>
            <person name="Yamanaka Y."/>
            <person name="Yamaguchi T."/>
            <person name="Kamagata Y."/>
            <person name="Tamaki H."/>
            <person name="Takai K."/>
        </authorList>
    </citation>
    <scope>NUCLEOTIDE SEQUENCE [LARGE SCALE GENOMIC DNA]</scope>
    <source>
        <strain evidence="5 6">MK-D1</strain>
    </source>
</reference>
<evidence type="ECO:0000256" key="3">
    <source>
        <dbReference type="ARBA" id="ARBA00022989"/>
    </source>
</evidence>
<dbReference type="KEGG" id="psyt:DSAG12_03064"/>
<sequence>MLIKKSTPHKINESDTSAKETPFIVWPIYILRFLIAIAVAGIMLNMLVLSDIIWQDQTFYPLEMGILIGTRTWGMAVSGLLIGRLADKFSRKFLLLIMVFLIAAGRFLNAFAPMGEPISYGYFLFCFSLTGLGLGGIEPIILSYTNDALSKEKRSRFFGIQESSRQVGATFGTILSAILFQFGYWKLYFWIAGSILFIIMIILWIYLKEPKRGQNSQKDLSNLLNSTDIVYEYQLNAKTVKSTIFSPTNIIAFIEGIFTWLIFAIALYMIYPYLQSEPYNISPIANGILMIIFGMPGAIFGGIVFGKISDTFGKRNIKWRVILIIFSIITLFISIVLVFVIPLQPLTPEEGNNIILLFSYPSGWMFGLIIFTIRAVLGIYNVNQNPIIQAINLPEAQGTVSSWGQFLETIANGLGPVIAGYILSVNEGNYFEAAWITLLLGIPGAFLWILALKFINSDVARIQRILKLRTKELHERNNGIKEIDLKEIVEPNEKKKKI</sequence>
<dbReference type="InterPro" id="IPR020846">
    <property type="entry name" value="MFS_dom"/>
</dbReference>
<dbReference type="EMBL" id="CP042905">
    <property type="protein sequence ID" value="QEE17232.2"/>
    <property type="molecule type" value="Genomic_DNA"/>
</dbReference>
<organism evidence="5 6">
    <name type="scientific">Promethearchaeum syntrophicum</name>
    <dbReference type="NCBI Taxonomy" id="2594042"/>
    <lineage>
        <taxon>Archaea</taxon>
        <taxon>Promethearchaeati</taxon>
        <taxon>Promethearchaeota</taxon>
        <taxon>Promethearchaeia</taxon>
        <taxon>Promethearchaeales</taxon>
        <taxon>Promethearchaeaceae</taxon>
        <taxon>Promethearchaeum</taxon>
    </lineage>
</organism>
<evidence type="ECO:0000256" key="1">
    <source>
        <dbReference type="ARBA" id="ARBA00004141"/>
    </source>
</evidence>
<dbReference type="Gene3D" id="1.20.1250.20">
    <property type="entry name" value="MFS general substrate transporter like domains"/>
    <property type="match status" value="1"/>
</dbReference>
<keyword evidence="3" id="KW-1133">Transmembrane helix</keyword>
<dbReference type="Pfam" id="PF07690">
    <property type="entry name" value="MFS_1"/>
    <property type="match status" value="1"/>
</dbReference>
<comment type="subcellular location">
    <subcellularLocation>
        <location evidence="1">Membrane</location>
        <topology evidence="1">Multi-pass membrane protein</topology>
    </subcellularLocation>
</comment>
<evidence type="ECO:0000313" key="6">
    <source>
        <dbReference type="Proteomes" id="UP000321408"/>
    </source>
</evidence>
<gene>
    <name evidence="5" type="ORF">DSAG12_03064</name>
</gene>
<dbReference type="PROSITE" id="PS50850">
    <property type="entry name" value="MFS"/>
    <property type="match status" value="1"/>
</dbReference>
<dbReference type="SUPFAM" id="SSF103473">
    <property type="entry name" value="MFS general substrate transporter"/>
    <property type="match status" value="1"/>
</dbReference>
<protein>
    <submittedName>
        <fullName evidence="5">MFS transporter</fullName>
    </submittedName>
</protein>
<accession>A0A5B9DDR4</accession>
<evidence type="ECO:0000256" key="2">
    <source>
        <dbReference type="ARBA" id="ARBA00022692"/>
    </source>
</evidence>
<dbReference type="InterPro" id="IPR011701">
    <property type="entry name" value="MFS"/>
</dbReference>
<dbReference type="GO" id="GO:0005886">
    <property type="term" value="C:plasma membrane"/>
    <property type="evidence" value="ECO:0007669"/>
    <property type="project" value="TreeGrafter"/>
</dbReference>
<dbReference type="PANTHER" id="PTHR23508:SF10">
    <property type="entry name" value="CARBOXYLIC ACID TRANSPORTER PROTEIN HOMOLOG"/>
    <property type="match status" value="1"/>
</dbReference>
<dbReference type="Proteomes" id="UP000321408">
    <property type="component" value="Chromosome"/>
</dbReference>
<dbReference type="GO" id="GO:0046943">
    <property type="term" value="F:carboxylic acid transmembrane transporter activity"/>
    <property type="evidence" value="ECO:0007669"/>
    <property type="project" value="TreeGrafter"/>
</dbReference>
<name>A0A5B9DDR4_9ARCH</name>
<reference evidence="5 6" key="2">
    <citation type="journal article" date="2024" name="Int. J. Syst. Evol. Microbiol.">
        <title>Promethearchaeum syntrophicum gen. nov., sp. nov., an anaerobic, obligately syntrophic archaeon, the first isolate of the lineage 'Asgard' archaea, and proposal of the new archaeal phylum Promethearchaeota phyl. nov. and kingdom Promethearchaeati regn. nov.</title>
        <authorList>
            <person name="Imachi H."/>
            <person name="Nobu M.K."/>
            <person name="Kato S."/>
            <person name="Takaki Y."/>
            <person name="Miyazaki M."/>
            <person name="Miyata M."/>
            <person name="Ogawara M."/>
            <person name="Saito Y."/>
            <person name="Sakai S."/>
            <person name="Tahara Y.O."/>
            <person name="Takano Y."/>
            <person name="Tasumi E."/>
            <person name="Uematsu K."/>
            <person name="Yoshimura T."/>
            <person name="Itoh T."/>
            <person name="Ohkuma M."/>
            <person name="Takai K."/>
        </authorList>
    </citation>
    <scope>NUCLEOTIDE SEQUENCE [LARGE SCALE GENOMIC DNA]</scope>
    <source>
        <strain evidence="5 6">MK-D1</strain>
    </source>
</reference>
<evidence type="ECO:0000313" key="5">
    <source>
        <dbReference type="EMBL" id="QEE17232.2"/>
    </source>
</evidence>
<dbReference type="InterPro" id="IPR036259">
    <property type="entry name" value="MFS_trans_sf"/>
</dbReference>
<keyword evidence="2" id="KW-0812">Transmembrane</keyword>